<reference evidence="2" key="3">
    <citation type="submission" date="2025-05" db="UniProtKB">
        <authorList>
            <consortium name="RefSeq"/>
        </authorList>
    </citation>
    <scope>NUCLEOTIDE SEQUENCE [LARGE SCALE GENOMIC DNA]</scope>
    <source>
        <strain evidence="2">DH4</strain>
    </source>
</reference>
<organism evidence="1">
    <name type="scientific">Apis mellifera</name>
    <name type="common">Honeybee</name>
    <dbReference type="NCBI Taxonomy" id="7460"/>
    <lineage>
        <taxon>Eukaryota</taxon>
        <taxon>Metazoa</taxon>
        <taxon>Ecdysozoa</taxon>
        <taxon>Arthropoda</taxon>
        <taxon>Hexapoda</taxon>
        <taxon>Insecta</taxon>
        <taxon>Pterygota</taxon>
        <taxon>Neoptera</taxon>
        <taxon>Endopterygota</taxon>
        <taxon>Hymenoptera</taxon>
        <taxon>Apocrita</taxon>
        <taxon>Aculeata</taxon>
        <taxon>Apoidea</taxon>
        <taxon>Anthophila</taxon>
        <taxon>Apidae</taxon>
        <taxon>Apis</taxon>
    </lineage>
</organism>
<dbReference type="GeneID" id="408642"/>
<protein>
    <submittedName>
        <fullName evidence="3">NAD kinase 2, mitochondrial</fullName>
    </submittedName>
</protein>
<dbReference type="Gene3D" id="2.60.200.30">
    <property type="entry name" value="Probable inorganic polyphosphate/atp-NAD kinase, domain 2"/>
    <property type="match status" value="1"/>
</dbReference>
<evidence type="ECO:0000313" key="3">
    <source>
        <dbReference type="RefSeq" id="XP_026302104.1"/>
    </source>
</evidence>
<dbReference type="AlphaFoldDB" id="A0A7M7MWL0"/>
<accession>A0A7M7MWL0</accession>
<dbReference type="RefSeq" id="XP_026302104.1">
    <property type="nucleotide sequence ID" value="XM_026446319.1"/>
</dbReference>
<dbReference type="EnsemblMetazoa" id="XM_026446319">
    <property type="protein sequence ID" value="XP_026302104"/>
    <property type="gene ID" value="LOC408642"/>
</dbReference>
<dbReference type="Proteomes" id="UP000005203">
    <property type="component" value="Linkage group LG1"/>
</dbReference>
<dbReference type="GO" id="GO:0005739">
    <property type="term" value="C:mitochondrion"/>
    <property type="evidence" value="ECO:0007669"/>
    <property type="project" value="TreeGrafter"/>
</dbReference>
<dbReference type="PANTHER" id="PTHR13158">
    <property type="match status" value="1"/>
</dbReference>
<dbReference type="SUPFAM" id="SSF111331">
    <property type="entry name" value="NAD kinase/diacylglycerol kinase-like"/>
    <property type="match status" value="1"/>
</dbReference>
<dbReference type="GO" id="GO:0019674">
    <property type="term" value="P:NAD+ metabolic process"/>
    <property type="evidence" value="ECO:0007669"/>
    <property type="project" value="InterPro"/>
</dbReference>
<keyword evidence="3" id="KW-0418">Kinase</keyword>
<evidence type="ECO:0000313" key="2">
    <source>
        <dbReference type="Proteomes" id="UP000005203"/>
    </source>
</evidence>
<dbReference type="InterPro" id="IPR016064">
    <property type="entry name" value="NAD/diacylglycerol_kinase_sf"/>
</dbReference>
<sequence>MIFDNKKPIIGINSCPEKSEGYLMLPMKYTESISDIFEMLRAGYYNVIMRRRIRTTIKGDNIWDVPFHTHEKGRIAGGERLYMQEQNEISSNLPKIRRLPWLALNEVFIAETLSAKTSSLLVSVDDENEYHLVKSSGLCITTGTGSTSWYKSINSVNPQIVQEILTLLNKEKQFTNEEIDKICSTFNDSLYFDAEESKLCYVIRDMIVNDLWPISKCIHPRKFCNKLTVRSQCYDASIVLDGGIAIPFNFGATAIMETYPEDSLRSLVLD</sequence>
<accession>A0A8B8HHK9</accession>
<evidence type="ECO:0000313" key="1">
    <source>
        <dbReference type="EnsemblMetazoa" id="XP_026302104"/>
    </source>
</evidence>
<reference evidence="1" key="1">
    <citation type="submission" date="2021-01" db="UniProtKB">
        <authorList>
            <consortium name="EnsemblMetazoa"/>
        </authorList>
    </citation>
    <scope>IDENTIFICATION</scope>
    <source>
        <strain evidence="1">DH4</strain>
    </source>
</reference>
<dbReference type="OrthoDB" id="185618at2759"/>
<name>A0A7M7MWL0_APIME</name>
<dbReference type="InterPro" id="IPR017437">
    <property type="entry name" value="ATP-NAD_kinase_PpnK-typ_C"/>
</dbReference>
<keyword evidence="2" id="KW-1185">Reference proteome</keyword>
<proteinExistence type="predicted"/>
<dbReference type="KEGG" id="ame:408642"/>
<keyword evidence="3" id="KW-0808">Transferase</keyword>
<reference evidence="3" key="2">
    <citation type="submission" date="2025-04" db="UniProtKB">
        <authorList>
            <consortium name="RefSeq"/>
        </authorList>
    </citation>
    <scope>IDENTIFICATION</scope>
    <source>
        <strain evidence="3">DH4</strain>
        <tissue evidence="3">Whole body</tissue>
    </source>
</reference>
<gene>
    <name evidence="3" type="primary">LOC408642</name>
</gene>
<dbReference type="GO" id="GO:0003951">
    <property type="term" value="F:NAD+ kinase activity"/>
    <property type="evidence" value="ECO:0007669"/>
    <property type="project" value="InterPro"/>
</dbReference>
<dbReference type="PANTHER" id="PTHR13158:SF5">
    <property type="entry name" value="NAD KINASE 2, MITOCHONDRIAL"/>
    <property type="match status" value="1"/>
</dbReference>